<organism evidence="8 9">
    <name type="scientific">Microbacterium awajiense</name>
    <dbReference type="NCBI Taxonomy" id="415214"/>
    <lineage>
        <taxon>Bacteria</taxon>
        <taxon>Bacillati</taxon>
        <taxon>Actinomycetota</taxon>
        <taxon>Actinomycetes</taxon>
        <taxon>Micrococcales</taxon>
        <taxon>Microbacteriaceae</taxon>
        <taxon>Microbacterium</taxon>
    </lineage>
</organism>
<dbReference type="InterPro" id="IPR050808">
    <property type="entry name" value="Phage_Integrase"/>
</dbReference>
<evidence type="ECO:0000259" key="7">
    <source>
        <dbReference type="PROSITE" id="PS51900"/>
    </source>
</evidence>
<feature type="domain" description="Tyr recombinase" evidence="6">
    <location>
        <begin position="167"/>
        <end position="344"/>
    </location>
</feature>
<keyword evidence="4" id="KW-0233">DNA recombination</keyword>
<dbReference type="InterPro" id="IPR044068">
    <property type="entry name" value="CB"/>
</dbReference>
<evidence type="ECO:0000256" key="2">
    <source>
        <dbReference type="ARBA" id="ARBA00022908"/>
    </source>
</evidence>
<dbReference type="InterPro" id="IPR013762">
    <property type="entry name" value="Integrase-like_cat_sf"/>
</dbReference>
<dbReference type="PANTHER" id="PTHR30629:SF2">
    <property type="entry name" value="PROPHAGE INTEGRASE INTS-RELATED"/>
    <property type="match status" value="1"/>
</dbReference>
<feature type="domain" description="Core-binding (CB)" evidence="7">
    <location>
        <begin position="59"/>
        <end position="139"/>
    </location>
</feature>
<accession>A0ABP7ATU0</accession>
<dbReference type="PROSITE" id="PS51900">
    <property type="entry name" value="CB"/>
    <property type="match status" value="1"/>
</dbReference>
<evidence type="ECO:0000256" key="1">
    <source>
        <dbReference type="ARBA" id="ARBA00008857"/>
    </source>
</evidence>
<dbReference type="InterPro" id="IPR010998">
    <property type="entry name" value="Integrase_recombinase_N"/>
</dbReference>
<evidence type="ECO:0000256" key="5">
    <source>
        <dbReference type="PROSITE-ProRule" id="PRU01248"/>
    </source>
</evidence>
<proteinExistence type="inferred from homology"/>
<dbReference type="RefSeq" id="WP_344739114.1">
    <property type="nucleotide sequence ID" value="NZ_BAAAYU010000005.1"/>
</dbReference>
<evidence type="ECO:0000313" key="9">
    <source>
        <dbReference type="Proteomes" id="UP001501697"/>
    </source>
</evidence>
<dbReference type="Pfam" id="PF00589">
    <property type="entry name" value="Phage_integrase"/>
    <property type="match status" value="1"/>
</dbReference>
<evidence type="ECO:0000256" key="3">
    <source>
        <dbReference type="ARBA" id="ARBA00023125"/>
    </source>
</evidence>
<dbReference type="PANTHER" id="PTHR30629">
    <property type="entry name" value="PROPHAGE INTEGRASE"/>
    <property type="match status" value="1"/>
</dbReference>
<dbReference type="EMBL" id="BAAAYU010000005">
    <property type="protein sequence ID" value="GAA3640490.1"/>
    <property type="molecule type" value="Genomic_DNA"/>
</dbReference>
<reference evidence="9" key="1">
    <citation type="journal article" date="2019" name="Int. J. Syst. Evol. Microbiol.">
        <title>The Global Catalogue of Microorganisms (GCM) 10K type strain sequencing project: providing services to taxonomists for standard genome sequencing and annotation.</title>
        <authorList>
            <consortium name="The Broad Institute Genomics Platform"/>
            <consortium name="The Broad Institute Genome Sequencing Center for Infectious Disease"/>
            <person name="Wu L."/>
            <person name="Ma J."/>
        </authorList>
    </citation>
    <scope>NUCLEOTIDE SEQUENCE [LARGE SCALE GENOMIC DNA]</scope>
    <source>
        <strain evidence="9">JCM 16544</strain>
    </source>
</reference>
<evidence type="ECO:0000313" key="8">
    <source>
        <dbReference type="EMBL" id="GAA3640490.1"/>
    </source>
</evidence>
<dbReference type="InterPro" id="IPR002104">
    <property type="entry name" value="Integrase_catalytic"/>
</dbReference>
<dbReference type="Gene3D" id="1.10.443.10">
    <property type="entry name" value="Intergrase catalytic core"/>
    <property type="match status" value="1"/>
</dbReference>
<dbReference type="SUPFAM" id="SSF56349">
    <property type="entry name" value="DNA breaking-rejoining enzymes"/>
    <property type="match status" value="1"/>
</dbReference>
<dbReference type="PROSITE" id="PS51898">
    <property type="entry name" value="TYR_RECOMBINASE"/>
    <property type="match status" value="1"/>
</dbReference>
<evidence type="ECO:0008006" key="10">
    <source>
        <dbReference type="Google" id="ProtNLM"/>
    </source>
</evidence>
<keyword evidence="3 5" id="KW-0238">DNA-binding</keyword>
<comment type="similarity">
    <text evidence="1">Belongs to the 'phage' integrase family.</text>
</comment>
<dbReference type="Proteomes" id="UP001501697">
    <property type="component" value="Unassembled WGS sequence"/>
</dbReference>
<evidence type="ECO:0000259" key="6">
    <source>
        <dbReference type="PROSITE" id="PS51898"/>
    </source>
</evidence>
<dbReference type="Gene3D" id="1.10.150.130">
    <property type="match status" value="1"/>
</dbReference>
<evidence type="ECO:0000256" key="4">
    <source>
        <dbReference type="ARBA" id="ARBA00023172"/>
    </source>
</evidence>
<keyword evidence="2" id="KW-0229">DNA integration</keyword>
<name>A0ABP7ATU0_9MICO</name>
<sequence>MIEPRRTKGGRTYYLVRVKSGREQVATKAFDTKREAETWEREQKHMLETGRPLAPKRTFTFQKLVTEFLRSRELGNPHTFDTDKNNLATLSPTLLRRPLASIHAADMRAHLLAQIRSGKKPSTVARAKTTLSAMFTYADEQGLLHQPHPIRTMVKIPELSVVAQRAVGPKDIPTAVQMTRTLKAIRERRALIADVFEFMSLTGVRWGELRAIRVDWLAEVPLPQLLVNRSHSDRYAEKDPKSWRGTRQIPLSPRALAIMKQHSAGKAPDDYLFTNESGGQLSVGVVRKFPLGFRRHALRHYAASTWLRLGTPVNEVAEYLGDDPRTVLAVYAHVLGEEQRLAHLRRIADAEAAENDGGHLGVTWRENAPHG</sequence>
<gene>
    <name evidence="8" type="ORF">GCM10022200_25190</name>
</gene>
<keyword evidence="9" id="KW-1185">Reference proteome</keyword>
<dbReference type="InterPro" id="IPR011010">
    <property type="entry name" value="DNA_brk_join_enz"/>
</dbReference>
<comment type="caution">
    <text evidence="8">The sequence shown here is derived from an EMBL/GenBank/DDBJ whole genome shotgun (WGS) entry which is preliminary data.</text>
</comment>
<protein>
    <recommendedName>
        <fullName evidence="10">Integrase</fullName>
    </recommendedName>
</protein>